<sequence length="355" mass="38113">MQILTSFCAVVACLVIGGRAFLNGHDLSSTGYMETQQGALWYDTNGKQQTLETILGSGGMNSVRLRLWTADEYGLQYTIGLAQRFSKAGYSIYLDMHLSDTWADPTHQAVPSGWDASSIANLSKKLRSYVSTTLQAFTAKGVKITILALGNEVTGGILFPLGQISNNNFSGFATLWAAARAGVRDAVATGTANPQVIIHIDNGWKQATVTWFFKSLFATGKVSTSDVDAFGFSFYPFFSSDATISALTTSLTSIANNYKKPIYVAETDWPTACSGVTLSASYPINAQGQREWTAAVIAVLKGLPGGLGAGVFYWEPAYVTTPSLGSPCQSALLFSVSWYESKAYAKALSSVELYI</sequence>
<dbReference type="InterPro" id="IPR011683">
    <property type="entry name" value="Glyco_hydro_53"/>
</dbReference>
<dbReference type="Gene3D" id="3.20.20.80">
    <property type="entry name" value="Glycosidases"/>
    <property type="match status" value="1"/>
</dbReference>
<evidence type="ECO:0000256" key="1">
    <source>
        <dbReference type="ARBA" id="ARBA00001695"/>
    </source>
</evidence>
<evidence type="ECO:0000256" key="2">
    <source>
        <dbReference type="ARBA" id="ARBA00010687"/>
    </source>
</evidence>
<comment type="similarity">
    <text evidence="2 6">Belongs to the glycosyl hydrolase 53 family.</text>
</comment>
<dbReference type="EC" id="3.2.1.89" evidence="3 6"/>
<evidence type="ECO:0000256" key="6">
    <source>
        <dbReference type="RuleBase" id="RU361192"/>
    </source>
</evidence>
<evidence type="ECO:0000256" key="3">
    <source>
        <dbReference type="ARBA" id="ARBA00012556"/>
    </source>
</evidence>
<keyword evidence="8" id="KW-1185">Reference proteome</keyword>
<dbReference type="InterPro" id="IPR017853">
    <property type="entry name" value="GH"/>
</dbReference>
<dbReference type="GO" id="GO:0045490">
    <property type="term" value="P:pectin catabolic process"/>
    <property type="evidence" value="ECO:0007669"/>
    <property type="project" value="TreeGrafter"/>
</dbReference>
<accession>A0AAD5XAM8</accession>
<reference evidence="7" key="1">
    <citation type="submission" date="2020-05" db="EMBL/GenBank/DDBJ databases">
        <title>Phylogenomic resolution of chytrid fungi.</title>
        <authorList>
            <person name="Stajich J.E."/>
            <person name="Amses K."/>
            <person name="Simmons R."/>
            <person name="Seto K."/>
            <person name="Myers J."/>
            <person name="Bonds A."/>
            <person name="Quandt C.A."/>
            <person name="Barry K."/>
            <person name="Liu P."/>
            <person name="Grigoriev I."/>
            <person name="Longcore J.E."/>
            <person name="James T.Y."/>
        </authorList>
    </citation>
    <scope>NUCLEOTIDE SEQUENCE</scope>
    <source>
        <strain evidence="7">JEL0513</strain>
    </source>
</reference>
<evidence type="ECO:0000256" key="5">
    <source>
        <dbReference type="ARBA" id="ARBA00023295"/>
    </source>
</evidence>
<comment type="caution">
    <text evidence="7">The sequence shown here is derived from an EMBL/GenBank/DDBJ whole genome shotgun (WGS) entry which is preliminary data.</text>
</comment>
<feature type="chain" id="PRO_5041769625" description="Arabinogalactan endo-beta-1,4-galactanase" evidence="6">
    <location>
        <begin position="21"/>
        <end position="355"/>
    </location>
</feature>
<organism evidence="7 8">
    <name type="scientific">Physocladia obscura</name>
    <dbReference type="NCBI Taxonomy" id="109957"/>
    <lineage>
        <taxon>Eukaryota</taxon>
        <taxon>Fungi</taxon>
        <taxon>Fungi incertae sedis</taxon>
        <taxon>Chytridiomycota</taxon>
        <taxon>Chytridiomycota incertae sedis</taxon>
        <taxon>Chytridiomycetes</taxon>
        <taxon>Chytridiales</taxon>
        <taxon>Chytriomycetaceae</taxon>
        <taxon>Physocladia</taxon>
    </lineage>
</organism>
<protein>
    <recommendedName>
        <fullName evidence="3 6">Arabinogalactan endo-beta-1,4-galactanase</fullName>
        <ecNumber evidence="3 6">3.2.1.89</ecNumber>
    </recommendedName>
</protein>
<dbReference type="PANTHER" id="PTHR34983">
    <property type="entry name" value="ARABINOGALACTAN ENDO-BETA-1,4-GALACTANASE A"/>
    <property type="match status" value="1"/>
</dbReference>
<dbReference type="EMBL" id="JADGJH010001743">
    <property type="protein sequence ID" value="KAJ3110326.1"/>
    <property type="molecule type" value="Genomic_DNA"/>
</dbReference>
<dbReference type="AlphaFoldDB" id="A0AAD5XAM8"/>
<dbReference type="PANTHER" id="PTHR34983:SF1">
    <property type="entry name" value="ARABINOGALACTAN ENDO-BETA-1,4-GALACTANASE A"/>
    <property type="match status" value="1"/>
</dbReference>
<dbReference type="GO" id="GO:0015926">
    <property type="term" value="F:glucosidase activity"/>
    <property type="evidence" value="ECO:0007669"/>
    <property type="project" value="InterPro"/>
</dbReference>
<comment type="catalytic activity">
    <reaction evidence="1 6">
        <text>The enzyme specifically hydrolyzes (1-&gt;4)-beta-D-galactosidic linkages in type I arabinogalactans.</text>
        <dbReference type="EC" id="3.2.1.89"/>
    </reaction>
</comment>
<dbReference type="Pfam" id="PF07745">
    <property type="entry name" value="Glyco_hydro_53"/>
    <property type="match status" value="1"/>
</dbReference>
<dbReference type="GO" id="GO:0031218">
    <property type="term" value="F:arabinogalactan endo-1,4-beta-galactosidase activity"/>
    <property type="evidence" value="ECO:0007669"/>
    <property type="project" value="UniProtKB-EC"/>
</dbReference>
<keyword evidence="5 6" id="KW-0326">Glycosidase</keyword>
<name>A0AAD5XAM8_9FUNG</name>
<keyword evidence="4 6" id="KW-0378">Hydrolase</keyword>
<evidence type="ECO:0000256" key="4">
    <source>
        <dbReference type="ARBA" id="ARBA00022801"/>
    </source>
</evidence>
<evidence type="ECO:0000313" key="7">
    <source>
        <dbReference type="EMBL" id="KAJ3110326.1"/>
    </source>
</evidence>
<keyword evidence="6" id="KW-0732">Signal</keyword>
<dbReference type="SUPFAM" id="SSF51445">
    <property type="entry name" value="(Trans)glycosidases"/>
    <property type="match status" value="1"/>
</dbReference>
<evidence type="ECO:0000313" key="8">
    <source>
        <dbReference type="Proteomes" id="UP001211907"/>
    </source>
</evidence>
<dbReference type="Proteomes" id="UP001211907">
    <property type="component" value="Unassembled WGS sequence"/>
</dbReference>
<gene>
    <name evidence="7" type="ORF">HK100_003077</name>
</gene>
<proteinExistence type="inferred from homology"/>
<feature type="signal peptide" evidence="6">
    <location>
        <begin position="1"/>
        <end position="20"/>
    </location>
</feature>